<dbReference type="RefSeq" id="WP_073131506.1">
    <property type="nucleotide sequence ID" value="NZ_FQZF01000003.1"/>
</dbReference>
<dbReference type="CDD" id="cd05153">
    <property type="entry name" value="HomoserineK_II"/>
    <property type="match status" value="1"/>
</dbReference>
<evidence type="ECO:0000256" key="9">
    <source>
        <dbReference type="NCBIfam" id="TIGR00938"/>
    </source>
</evidence>
<dbReference type="SUPFAM" id="SSF56112">
    <property type="entry name" value="Protein kinase-like (PK-like)"/>
    <property type="match status" value="1"/>
</dbReference>
<dbReference type="NCBIfam" id="TIGR00938">
    <property type="entry name" value="thrB_alt"/>
    <property type="match status" value="1"/>
</dbReference>
<dbReference type="InterPro" id="IPR011009">
    <property type="entry name" value="Kinase-like_dom_sf"/>
</dbReference>
<comment type="pathway">
    <text evidence="8">Amino-acid biosynthesis; L-threonine biosynthesis; L-threonine from L-aspartate: step 4/5.</text>
</comment>
<keyword evidence="5 8" id="KW-0418">Kinase</keyword>
<dbReference type="STRING" id="198092.SAMN02745194_00731"/>
<protein>
    <recommendedName>
        <fullName evidence="8 9">Homoserine kinase</fullName>
        <shortName evidence="8">HK</shortName>
        <shortName evidence="8">HSK</shortName>
        <ecNumber evidence="8 9">2.7.1.39</ecNumber>
    </recommendedName>
</protein>
<reference evidence="11 12" key="1">
    <citation type="submission" date="2016-11" db="EMBL/GenBank/DDBJ databases">
        <authorList>
            <person name="Jaros S."/>
            <person name="Januszkiewicz K."/>
            <person name="Wedrychowicz H."/>
        </authorList>
    </citation>
    <scope>NUCLEOTIDE SEQUENCE [LARGE SCALE GENOMIC DNA]</scope>
    <source>
        <strain evidence="11 12">DSM 14916</strain>
    </source>
</reference>
<evidence type="ECO:0000256" key="5">
    <source>
        <dbReference type="ARBA" id="ARBA00022777"/>
    </source>
</evidence>
<evidence type="ECO:0000313" key="12">
    <source>
        <dbReference type="Proteomes" id="UP000184387"/>
    </source>
</evidence>
<dbReference type="Pfam" id="PF01636">
    <property type="entry name" value="APH"/>
    <property type="match status" value="1"/>
</dbReference>
<evidence type="ECO:0000256" key="6">
    <source>
        <dbReference type="ARBA" id="ARBA00022840"/>
    </source>
</evidence>
<dbReference type="HAMAP" id="MF_00301">
    <property type="entry name" value="Homoser_kinase_2"/>
    <property type="match status" value="1"/>
</dbReference>
<evidence type="ECO:0000256" key="2">
    <source>
        <dbReference type="ARBA" id="ARBA00022679"/>
    </source>
</evidence>
<dbReference type="EC" id="2.7.1.39" evidence="8 9"/>
<keyword evidence="12" id="KW-1185">Reference proteome</keyword>
<dbReference type="InterPro" id="IPR005280">
    <property type="entry name" value="Homoserine_kinase_II"/>
</dbReference>
<dbReference type="Gene3D" id="3.90.1200.10">
    <property type="match status" value="1"/>
</dbReference>
<dbReference type="Gene3D" id="3.30.200.20">
    <property type="entry name" value="Phosphorylase Kinase, domain 1"/>
    <property type="match status" value="1"/>
</dbReference>
<evidence type="ECO:0000256" key="4">
    <source>
        <dbReference type="ARBA" id="ARBA00022741"/>
    </source>
</evidence>
<evidence type="ECO:0000256" key="8">
    <source>
        <dbReference type="HAMAP-Rule" id="MF_00301"/>
    </source>
</evidence>
<accession>A0A1M6CJT0</accession>
<evidence type="ECO:0000256" key="7">
    <source>
        <dbReference type="ARBA" id="ARBA00038240"/>
    </source>
</evidence>
<dbReference type="InterPro" id="IPR002575">
    <property type="entry name" value="Aminoglycoside_PTrfase"/>
</dbReference>
<evidence type="ECO:0000313" key="11">
    <source>
        <dbReference type="EMBL" id="SHI61256.1"/>
    </source>
</evidence>
<evidence type="ECO:0000259" key="10">
    <source>
        <dbReference type="Pfam" id="PF01636"/>
    </source>
</evidence>
<keyword evidence="3 8" id="KW-0791">Threonine biosynthesis</keyword>
<name>A0A1M6CJT0_9PROT</name>
<dbReference type="GO" id="GO:0005524">
    <property type="term" value="F:ATP binding"/>
    <property type="evidence" value="ECO:0007669"/>
    <property type="project" value="UniProtKB-KW"/>
</dbReference>
<dbReference type="EMBL" id="FQZF01000003">
    <property type="protein sequence ID" value="SHI61256.1"/>
    <property type="molecule type" value="Genomic_DNA"/>
</dbReference>
<dbReference type="UniPathway" id="UPA00050">
    <property type="reaction ID" value="UER00064"/>
</dbReference>
<sequence>MAVYTEVSDEALRAFLAGYELGELVAFRGIAEGVENSNYALKTTAGDFILTLYEKRVDPTELPWFLGLMRHLAARGLACPEPVAGRDGEALRELAGRPAAICTFLPGVWPRRPSVAHCGPLGTALAALHAAGEGFSAERPNALGPQGWAPLLGRCRPNGDTVQPGLCAELDGHLESILAAWPAGLPRGQIHADLFPDNVFFLEEARGKPRVSGLIDFYFACTDILAYDVAICLNAWCFEPDLSFNVTKARALLAGYNAARPMSAAEMEALPVLCRGAALRFLLTRLYDWTNTPPGALVTRKDPLEYLRRLRFHAQAKGVSAYGV</sequence>
<keyword evidence="4 8" id="KW-0547">Nucleotide-binding</keyword>
<dbReference type="Proteomes" id="UP000184387">
    <property type="component" value="Unassembled WGS sequence"/>
</dbReference>
<dbReference type="PANTHER" id="PTHR21064:SF6">
    <property type="entry name" value="AMINOGLYCOSIDE PHOSPHOTRANSFERASE DOMAIN-CONTAINING PROTEIN"/>
    <property type="match status" value="1"/>
</dbReference>
<keyword evidence="2 8" id="KW-0808">Transferase</keyword>
<gene>
    <name evidence="8" type="primary">thrB</name>
    <name evidence="11" type="ORF">SAMN02745194_00731</name>
</gene>
<feature type="domain" description="Aminoglycoside phosphotransferase" evidence="10">
    <location>
        <begin position="27"/>
        <end position="261"/>
    </location>
</feature>
<dbReference type="AlphaFoldDB" id="A0A1M6CJT0"/>
<dbReference type="GO" id="GO:0009088">
    <property type="term" value="P:threonine biosynthetic process"/>
    <property type="evidence" value="ECO:0007669"/>
    <property type="project" value="UniProtKB-UniRule"/>
</dbReference>
<comment type="similarity">
    <text evidence="7 8">Belongs to the pseudomonas-type ThrB family.</text>
</comment>
<dbReference type="NCBIfam" id="NF003558">
    <property type="entry name" value="PRK05231.1"/>
    <property type="match status" value="1"/>
</dbReference>
<dbReference type="InterPro" id="IPR050249">
    <property type="entry name" value="Pseudomonas-type_ThrB"/>
</dbReference>
<proteinExistence type="inferred from homology"/>
<evidence type="ECO:0000256" key="3">
    <source>
        <dbReference type="ARBA" id="ARBA00022697"/>
    </source>
</evidence>
<organism evidence="11 12">
    <name type="scientific">Muricoccus roseus</name>
    <dbReference type="NCBI Taxonomy" id="198092"/>
    <lineage>
        <taxon>Bacteria</taxon>
        <taxon>Pseudomonadati</taxon>
        <taxon>Pseudomonadota</taxon>
        <taxon>Alphaproteobacteria</taxon>
        <taxon>Acetobacterales</taxon>
        <taxon>Roseomonadaceae</taxon>
        <taxon>Muricoccus</taxon>
    </lineage>
</organism>
<dbReference type="GO" id="GO:0004413">
    <property type="term" value="F:homoserine kinase activity"/>
    <property type="evidence" value="ECO:0007669"/>
    <property type="project" value="UniProtKB-UniRule"/>
</dbReference>
<keyword evidence="6 8" id="KW-0067">ATP-binding</keyword>
<dbReference type="PANTHER" id="PTHR21064">
    <property type="entry name" value="AMINOGLYCOSIDE PHOSPHOTRANSFERASE DOMAIN-CONTAINING PROTEIN-RELATED"/>
    <property type="match status" value="1"/>
</dbReference>
<comment type="catalytic activity">
    <reaction evidence="8">
        <text>L-homoserine + ATP = O-phospho-L-homoserine + ADP + H(+)</text>
        <dbReference type="Rhea" id="RHEA:13985"/>
        <dbReference type="ChEBI" id="CHEBI:15378"/>
        <dbReference type="ChEBI" id="CHEBI:30616"/>
        <dbReference type="ChEBI" id="CHEBI:57476"/>
        <dbReference type="ChEBI" id="CHEBI:57590"/>
        <dbReference type="ChEBI" id="CHEBI:456216"/>
        <dbReference type="EC" id="2.7.1.39"/>
    </reaction>
</comment>
<dbReference type="OrthoDB" id="9777460at2"/>
<evidence type="ECO:0000256" key="1">
    <source>
        <dbReference type="ARBA" id="ARBA00022605"/>
    </source>
</evidence>
<keyword evidence="1 8" id="KW-0028">Amino-acid biosynthesis</keyword>